<dbReference type="InParanoid" id="A0A1Y2AYB1"/>
<keyword evidence="9" id="KW-1185">Reference proteome</keyword>
<accession>A0A1Y2AYB1</accession>
<gene>
    <name evidence="8" type="ORF">BCR39DRAFT_538049</name>
</gene>
<dbReference type="OrthoDB" id="49151at2759"/>
<protein>
    <recommendedName>
        <fullName evidence="5">U6 snRNA phosphodiesterase 1</fullName>
    </recommendedName>
    <alternativeName>
        <fullName evidence="6">3'-5' RNA exonuclease USB1</fullName>
    </alternativeName>
</protein>
<evidence type="ECO:0000256" key="4">
    <source>
        <dbReference type="ARBA" id="ARBA00023242"/>
    </source>
</evidence>
<evidence type="ECO:0000313" key="9">
    <source>
        <dbReference type="Proteomes" id="UP000193986"/>
    </source>
</evidence>
<dbReference type="PANTHER" id="PTHR13522">
    <property type="entry name" value="U6 SNRNA PHOSPHODIESTERASE 1"/>
    <property type="match status" value="1"/>
</dbReference>
<feature type="region of interest" description="Disordered" evidence="7">
    <location>
        <begin position="1"/>
        <end position="21"/>
    </location>
</feature>
<dbReference type="GO" id="GO:0000175">
    <property type="term" value="F:3'-5'-RNA exonuclease activity"/>
    <property type="evidence" value="ECO:0007669"/>
    <property type="project" value="TreeGrafter"/>
</dbReference>
<dbReference type="Pfam" id="PF09749">
    <property type="entry name" value="HVSL"/>
    <property type="match status" value="1"/>
</dbReference>
<evidence type="ECO:0000256" key="3">
    <source>
        <dbReference type="ARBA" id="ARBA00023239"/>
    </source>
</evidence>
<dbReference type="Proteomes" id="UP000193986">
    <property type="component" value="Unassembled WGS sequence"/>
</dbReference>
<dbReference type="AlphaFoldDB" id="A0A1Y2AYB1"/>
<feature type="compositionally biased region" description="Polar residues" evidence="7">
    <location>
        <begin position="254"/>
        <end position="281"/>
    </location>
</feature>
<evidence type="ECO:0000256" key="2">
    <source>
        <dbReference type="ARBA" id="ARBA00022801"/>
    </source>
</evidence>
<dbReference type="EMBL" id="MCFC01000038">
    <property type="protein sequence ID" value="ORY27444.1"/>
    <property type="molecule type" value="Genomic_DNA"/>
</dbReference>
<dbReference type="Gene3D" id="3.90.1140.10">
    <property type="entry name" value="Cyclic phosphodiesterase"/>
    <property type="match status" value="1"/>
</dbReference>
<feature type="region of interest" description="Disordered" evidence="7">
    <location>
        <begin position="251"/>
        <end position="288"/>
    </location>
</feature>
<organism evidence="8 9">
    <name type="scientific">Naematelia encephala</name>
    <dbReference type="NCBI Taxonomy" id="71784"/>
    <lineage>
        <taxon>Eukaryota</taxon>
        <taxon>Fungi</taxon>
        <taxon>Dikarya</taxon>
        <taxon>Basidiomycota</taxon>
        <taxon>Agaricomycotina</taxon>
        <taxon>Tremellomycetes</taxon>
        <taxon>Tremellales</taxon>
        <taxon>Naemateliaceae</taxon>
        <taxon>Naematelia</taxon>
    </lineage>
</organism>
<keyword evidence="2" id="KW-0378">Hydrolase</keyword>
<evidence type="ECO:0000256" key="1">
    <source>
        <dbReference type="ARBA" id="ARBA00022722"/>
    </source>
</evidence>
<keyword evidence="1" id="KW-0540">Nuclease</keyword>
<evidence type="ECO:0000313" key="8">
    <source>
        <dbReference type="EMBL" id="ORY27444.1"/>
    </source>
</evidence>
<keyword evidence="3" id="KW-0456">Lyase</keyword>
<dbReference type="GO" id="GO:0016829">
    <property type="term" value="F:lyase activity"/>
    <property type="evidence" value="ECO:0007669"/>
    <property type="project" value="UniProtKB-KW"/>
</dbReference>
<dbReference type="PANTHER" id="PTHR13522:SF3">
    <property type="entry name" value="U6 SNRNA PHOSPHODIESTERASE 1"/>
    <property type="match status" value="1"/>
</dbReference>
<reference evidence="8 9" key="1">
    <citation type="submission" date="2016-07" db="EMBL/GenBank/DDBJ databases">
        <title>Pervasive Adenine N6-methylation of Active Genes in Fungi.</title>
        <authorList>
            <consortium name="DOE Joint Genome Institute"/>
            <person name="Mondo S.J."/>
            <person name="Dannebaum R.O."/>
            <person name="Kuo R.C."/>
            <person name="Labutti K."/>
            <person name="Haridas S."/>
            <person name="Kuo A."/>
            <person name="Salamov A."/>
            <person name="Ahrendt S.R."/>
            <person name="Lipzen A."/>
            <person name="Sullivan W."/>
            <person name="Andreopoulos W.B."/>
            <person name="Clum A."/>
            <person name="Lindquist E."/>
            <person name="Daum C."/>
            <person name="Ramamoorthy G.K."/>
            <person name="Gryganskyi A."/>
            <person name="Culley D."/>
            <person name="Magnuson J.K."/>
            <person name="James T.Y."/>
            <person name="O'Malley M.A."/>
            <person name="Stajich J.E."/>
            <person name="Spatafora J.W."/>
            <person name="Visel A."/>
            <person name="Grigoriev I.V."/>
        </authorList>
    </citation>
    <scope>NUCLEOTIDE SEQUENCE [LARGE SCALE GENOMIC DNA]</scope>
    <source>
        <strain evidence="8 9">68-887.2</strain>
    </source>
</reference>
<dbReference type="GO" id="GO:0005634">
    <property type="term" value="C:nucleus"/>
    <property type="evidence" value="ECO:0007669"/>
    <property type="project" value="TreeGrafter"/>
</dbReference>
<dbReference type="InterPro" id="IPR027521">
    <property type="entry name" value="Usb1"/>
</dbReference>
<feature type="region of interest" description="Disordered" evidence="7">
    <location>
        <begin position="33"/>
        <end position="67"/>
    </location>
</feature>
<evidence type="ECO:0000256" key="7">
    <source>
        <dbReference type="SAM" id="MobiDB-lite"/>
    </source>
</evidence>
<dbReference type="STRING" id="71784.A0A1Y2AYB1"/>
<comment type="caution">
    <text evidence="8">The sequence shown here is derived from an EMBL/GenBank/DDBJ whole genome shotgun (WGS) entry which is preliminary data.</text>
</comment>
<keyword evidence="4" id="KW-0539">Nucleus</keyword>
<evidence type="ECO:0000256" key="5">
    <source>
        <dbReference type="ARBA" id="ARBA00029543"/>
    </source>
</evidence>
<evidence type="ECO:0000256" key="6">
    <source>
        <dbReference type="ARBA" id="ARBA00030030"/>
    </source>
</evidence>
<name>A0A1Y2AYB1_9TREE</name>
<dbReference type="GO" id="GO:0034477">
    <property type="term" value="P:U6 snRNA 3'-end processing"/>
    <property type="evidence" value="ECO:0007669"/>
    <property type="project" value="InterPro"/>
</dbReference>
<proteinExistence type="predicted"/>
<sequence length="337" mass="37133">MLLADYASDSSTDEQLIEGSTRLQPQKVTLAQIDGPTNNKKRNLLPSLPGDFVPGPNDDPSLHQGRKRTRPFVEGEYSAHIYLKVAPPKALRRTIADLIKHIQALLSPEFKLNSLLSAPPKGQPATAAPIDHDLHVSLTHPLPLVRTRINELRGEVENRLKATQSAKPFRLSFVGDVKCYYNGRRYGGEGEGGRAFMALRVGSGAPEILKIAQDALDPLLQSLHLPTYHKNPEFHASFAWTLLPEEDEHKAKSYKSTPVNQERSSDTASIQAKGDNASSTKIPPLSPFSPEVLDQLNRKFRENILKAQPEGGWIITGVTVKIGNSTSFVPFRETTSV</sequence>